<dbReference type="NCBIfam" id="TIGR01378">
    <property type="entry name" value="thi_PPkinase"/>
    <property type="match status" value="1"/>
</dbReference>
<keyword evidence="2" id="KW-0547">Nucleotide-binding</keyword>
<dbReference type="OrthoDB" id="25149at2759"/>
<name>A0A0N4V5D4_ENTVE</name>
<dbReference type="InterPro" id="IPR036759">
    <property type="entry name" value="TPK_catalytic_sf"/>
</dbReference>
<evidence type="ECO:0000256" key="1">
    <source>
        <dbReference type="ARBA" id="ARBA00022679"/>
    </source>
</evidence>
<dbReference type="AlphaFoldDB" id="A0A0N4V5D4"/>
<dbReference type="CDD" id="cd07995">
    <property type="entry name" value="TPK"/>
    <property type="match status" value="1"/>
</dbReference>
<dbReference type="GO" id="GO:0016301">
    <property type="term" value="F:kinase activity"/>
    <property type="evidence" value="ECO:0007669"/>
    <property type="project" value="UniProtKB-KW"/>
</dbReference>
<dbReference type="FunFam" id="2.60.120.320:FF:000001">
    <property type="entry name" value="Thiamine pyrophosphokinase"/>
    <property type="match status" value="1"/>
</dbReference>
<evidence type="ECO:0000259" key="5">
    <source>
        <dbReference type="SMART" id="SM00983"/>
    </source>
</evidence>
<dbReference type="GO" id="GO:0004788">
    <property type="term" value="F:thiamine diphosphokinase activity"/>
    <property type="evidence" value="ECO:0007669"/>
    <property type="project" value="InterPro"/>
</dbReference>
<dbReference type="SUPFAM" id="SSF63999">
    <property type="entry name" value="Thiamin pyrophosphokinase, catalytic domain"/>
    <property type="match status" value="1"/>
</dbReference>
<keyword evidence="7" id="KW-1185">Reference proteome</keyword>
<keyword evidence="1" id="KW-0808">Transferase</keyword>
<dbReference type="GO" id="GO:0006772">
    <property type="term" value="P:thiamine metabolic process"/>
    <property type="evidence" value="ECO:0007669"/>
    <property type="project" value="InterPro"/>
</dbReference>
<evidence type="ECO:0000313" key="8">
    <source>
        <dbReference type="WBParaSite" id="EVEC_0000542501-mRNA-1"/>
    </source>
</evidence>
<dbReference type="SMART" id="SM00983">
    <property type="entry name" value="TPK_B1_binding"/>
    <property type="match status" value="1"/>
</dbReference>
<dbReference type="SUPFAM" id="SSF63862">
    <property type="entry name" value="Thiamin pyrophosphokinase, substrate-binding domain"/>
    <property type="match status" value="1"/>
</dbReference>
<reference evidence="6 7" key="2">
    <citation type="submission" date="2018-10" db="EMBL/GenBank/DDBJ databases">
        <authorList>
            <consortium name="Pathogen Informatics"/>
        </authorList>
    </citation>
    <scope>NUCLEOTIDE SEQUENCE [LARGE SCALE GENOMIC DNA]</scope>
</reference>
<dbReference type="InterPro" id="IPR007373">
    <property type="entry name" value="Thiamin_PyroPKinase_B1-bd"/>
</dbReference>
<gene>
    <name evidence="6" type="ORF">EVEC_LOCUS5056</name>
</gene>
<dbReference type="GO" id="GO:0009229">
    <property type="term" value="P:thiamine diphosphate biosynthetic process"/>
    <property type="evidence" value="ECO:0007669"/>
    <property type="project" value="InterPro"/>
</dbReference>
<accession>A0A0N4V5D4</accession>
<dbReference type="InterPro" id="IPR036371">
    <property type="entry name" value="TPK_B1-bd_sf"/>
</dbReference>
<organism evidence="8">
    <name type="scientific">Enterobius vermicularis</name>
    <name type="common">Human pinworm</name>
    <dbReference type="NCBI Taxonomy" id="51028"/>
    <lineage>
        <taxon>Eukaryota</taxon>
        <taxon>Metazoa</taxon>
        <taxon>Ecdysozoa</taxon>
        <taxon>Nematoda</taxon>
        <taxon>Chromadorea</taxon>
        <taxon>Rhabditida</taxon>
        <taxon>Spirurina</taxon>
        <taxon>Oxyuridomorpha</taxon>
        <taxon>Oxyuroidea</taxon>
        <taxon>Oxyuridae</taxon>
        <taxon>Enterobius</taxon>
    </lineage>
</organism>
<dbReference type="InterPro" id="IPR007371">
    <property type="entry name" value="TPK_catalytic"/>
</dbReference>
<reference evidence="8" key="1">
    <citation type="submission" date="2017-02" db="UniProtKB">
        <authorList>
            <consortium name="WormBaseParasite"/>
        </authorList>
    </citation>
    <scope>IDENTIFICATION</scope>
</reference>
<dbReference type="Pfam" id="PF04265">
    <property type="entry name" value="TPK_B1_binding"/>
    <property type="match status" value="1"/>
</dbReference>
<dbReference type="Pfam" id="PF04263">
    <property type="entry name" value="TPK_catalytic"/>
    <property type="match status" value="1"/>
</dbReference>
<dbReference type="GO" id="GO:0005524">
    <property type="term" value="F:ATP binding"/>
    <property type="evidence" value="ECO:0007669"/>
    <property type="project" value="UniProtKB-KW"/>
</dbReference>
<dbReference type="PANTHER" id="PTHR13622:SF8">
    <property type="entry name" value="THIAMIN PYROPHOSPHOKINASE 1"/>
    <property type="match status" value="1"/>
</dbReference>
<evidence type="ECO:0000256" key="2">
    <source>
        <dbReference type="ARBA" id="ARBA00022741"/>
    </source>
</evidence>
<evidence type="ECO:0000313" key="7">
    <source>
        <dbReference type="Proteomes" id="UP000274131"/>
    </source>
</evidence>
<evidence type="ECO:0000256" key="3">
    <source>
        <dbReference type="ARBA" id="ARBA00022777"/>
    </source>
</evidence>
<sequence>MKIWNGGVYRACADGAANMLQVLVRDRCVKLPQLLCGDFDSITSEALHFFKENGVVVKETPDQDYPDIWKALKLMANTINQKNLKIEHLVILGGLSGRIDHTLSSFDALLRFHSICDCPVFIIDDINLVTLLHKGTTVIYLDNHEPYLTGIAGFMPLCQKPTTVTSVGFKWNLENASLEYGGCISVSNKIEADTVCFQTNAPLIFSLELSKNVLA</sequence>
<dbReference type="Gene3D" id="3.40.50.10240">
    <property type="entry name" value="Thiamin pyrophosphokinase, catalytic domain"/>
    <property type="match status" value="1"/>
</dbReference>
<dbReference type="PANTHER" id="PTHR13622">
    <property type="entry name" value="THIAMIN PYROPHOSPHOKINASE"/>
    <property type="match status" value="1"/>
</dbReference>
<dbReference type="GO" id="GO:0030975">
    <property type="term" value="F:thiamine binding"/>
    <property type="evidence" value="ECO:0007669"/>
    <property type="project" value="InterPro"/>
</dbReference>
<keyword evidence="4" id="KW-0067">ATP-binding</keyword>
<evidence type="ECO:0000256" key="4">
    <source>
        <dbReference type="ARBA" id="ARBA00022840"/>
    </source>
</evidence>
<keyword evidence="3" id="KW-0418">Kinase</keyword>
<dbReference type="InterPro" id="IPR006282">
    <property type="entry name" value="Thi_PPkinase"/>
</dbReference>
<feature type="domain" description="Thiamin pyrophosphokinase thiamin-binding" evidence="5">
    <location>
        <begin position="135"/>
        <end position="203"/>
    </location>
</feature>
<dbReference type="EMBL" id="UXUI01008041">
    <property type="protein sequence ID" value="VDD90305.1"/>
    <property type="molecule type" value="Genomic_DNA"/>
</dbReference>
<proteinExistence type="predicted"/>
<dbReference type="WBParaSite" id="EVEC_0000542501-mRNA-1">
    <property type="protein sequence ID" value="EVEC_0000542501-mRNA-1"/>
    <property type="gene ID" value="EVEC_0000542501"/>
</dbReference>
<evidence type="ECO:0000313" key="6">
    <source>
        <dbReference type="EMBL" id="VDD90305.1"/>
    </source>
</evidence>
<dbReference type="Proteomes" id="UP000274131">
    <property type="component" value="Unassembled WGS sequence"/>
</dbReference>
<protein>
    <submittedName>
        <fullName evidence="8">Thiamine diphosphokinase</fullName>
    </submittedName>
</protein>
<dbReference type="STRING" id="51028.A0A0N4V5D4"/>